<sequence length="250" mass="26394">MSLDGLFAPMEAIDGWLAGLLAGAPLLVSLAIAFVLGLRHASDPDHLVAVTSLVAAEGGDVRAAARLGGWWGLGHAVTLLAIGLPLIALKSELPGWLERGAETGIGLVILALAARLLVKWARGDYRAGPHVHHEHHDDDHRHLRRGEAAAIHRHRNLRTPRQAFAIGTLHGLAGTGAVVLLLVAALPDRLEAAAALAVFAPMSVLSMAACTSAFAWVLTRPVIEPLYRRLLIPALGAFGLVFGLWYAGLT</sequence>
<gene>
    <name evidence="8" type="ORF">AVDCRST_MAG30-2922</name>
</gene>
<dbReference type="PANTHER" id="PTHR33876">
    <property type="entry name" value="UNNAMED PRODUCT"/>
    <property type="match status" value="1"/>
</dbReference>
<dbReference type="EMBL" id="CADCVS010000374">
    <property type="protein sequence ID" value="CAA9518614.1"/>
    <property type="molecule type" value="Genomic_DNA"/>
</dbReference>
<dbReference type="GO" id="GO:0015099">
    <property type="term" value="F:nickel cation transmembrane transporter activity"/>
    <property type="evidence" value="ECO:0007669"/>
    <property type="project" value="UniProtKB-UniRule"/>
</dbReference>
<name>A0A6J4TBG1_9ACTN</name>
<protein>
    <recommendedName>
        <fullName evidence="7">Nickel/cobalt efflux system</fullName>
    </recommendedName>
</protein>
<evidence type="ECO:0000256" key="1">
    <source>
        <dbReference type="ARBA" id="ARBA00004127"/>
    </source>
</evidence>
<evidence type="ECO:0000256" key="2">
    <source>
        <dbReference type="ARBA" id="ARBA00022448"/>
    </source>
</evidence>
<evidence type="ECO:0000313" key="8">
    <source>
        <dbReference type="EMBL" id="CAA9518614.1"/>
    </source>
</evidence>
<accession>A0A6J4TBG1</accession>
<keyword evidence="2 7" id="KW-0813">Transport</keyword>
<organism evidence="8">
    <name type="scientific">uncultured Solirubrobacteraceae bacterium</name>
    <dbReference type="NCBI Taxonomy" id="1162706"/>
    <lineage>
        <taxon>Bacteria</taxon>
        <taxon>Bacillati</taxon>
        <taxon>Actinomycetota</taxon>
        <taxon>Thermoleophilia</taxon>
        <taxon>Solirubrobacterales</taxon>
        <taxon>Solirubrobacteraceae</taxon>
        <taxon>environmental samples</taxon>
    </lineage>
</organism>
<evidence type="ECO:0000256" key="3">
    <source>
        <dbReference type="ARBA" id="ARBA00022596"/>
    </source>
</evidence>
<keyword evidence="3" id="KW-0533">Nickel</keyword>
<evidence type="ECO:0000256" key="7">
    <source>
        <dbReference type="RuleBase" id="RU362101"/>
    </source>
</evidence>
<keyword evidence="6 7" id="KW-0472">Membrane</keyword>
<feature type="transmembrane region" description="Helical" evidence="7">
    <location>
        <begin position="16"/>
        <end position="38"/>
    </location>
</feature>
<comment type="similarity">
    <text evidence="7">Belongs to the NiCoT transporter (TC 2.A.52) family.</text>
</comment>
<feature type="transmembrane region" description="Helical" evidence="7">
    <location>
        <begin position="192"/>
        <end position="218"/>
    </location>
</feature>
<keyword evidence="4 7" id="KW-0812">Transmembrane</keyword>
<keyword evidence="5 7" id="KW-1133">Transmembrane helix</keyword>
<dbReference type="GO" id="GO:0005886">
    <property type="term" value="C:plasma membrane"/>
    <property type="evidence" value="ECO:0007669"/>
    <property type="project" value="UniProtKB-SubCell"/>
</dbReference>
<dbReference type="InterPro" id="IPR011541">
    <property type="entry name" value="Ni/Co_transpt_high_affinity"/>
</dbReference>
<proteinExistence type="inferred from homology"/>
<evidence type="ECO:0000256" key="6">
    <source>
        <dbReference type="ARBA" id="ARBA00023136"/>
    </source>
</evidence>
<evidence type="ECO:0000256" key="4">
    <source>
        <dbReference type="ARBA" id="ARBA00022692"/>
    </source>
</evidence>
<feature type="transmembrane region" description="Helical" evidence="7">
    <location>
        <begin position="163"/>
        <end position="186"/>
    </location>
</feature>
<evidence type="ECO:0000256" key="5">
    <source>
        <dbReference type="ARBA" id="ARBA00022989"/>
    </source>
</evidence>
<feature type="transmembrane region" description="Helical" evidence="7">
    <location>
        <begin position="70"/>
        <end position="88"/>
    </location>
</feature>
<dbReference type="GO" id="GO:0012505">
    <property type="term" value="C:endomembrane system"/>
    <property type="evidence" value="ECO:0007669"/>
    <property type="project" value="UniProtKB-SubCell"/>
</dbReference>
<comment type="subcellular location">
    <subcellularLocation>
        <location evidence="7">Cell membrane</location>
        <topology evidence="7">Multi-pass membrane protein</topology>
    </subcellularLocation>
    <subcellularLocation>
        <location evidence="1">Endomembrane system</location>
        <topology evidence="1">Multi-pass membrane protein</topology>
    </subcellularLocation>
</comment>
<dbReference type="InterPro" id="IPR052776">
    <property type="entry name" value="Chloro_ReproSupport/MetalTrans"/>
</dbReference>
<reference evidence="8" key="1">
    <citation type="submission" date="2020-02" db="EMBL/GenBank/DDBJ databases">
        <authorList>
            <person name="Meier V. D."/>
        </authorList>
    </citation>
    <scope>NUCLEOTIDE SEQUENCE</scope>
    <source>
        <strain evidence="8">AVDCRST_MAG30</strain>
    </source>
</reference>
<dbReference type="Pfam" id="PF03824">
    <property type="entry name" value="NicO"/>
    <property type="match status" value="1"/>
</dbReference>
<feature type="transmembrane region" description="Helical" evidence="7">
    <location>
        <begin position="100"/>
        <end position="118"/>
    </location>
</feature>
<feature type="transmembrane region" description="Helical" evidence="7">
    <location>
        <begin position="230"/>
        <end position="248"/>
    </location>
</feature>
<dbReference type="PANTHER" id="PTHR33876:SF4">
    <property type="entry name" value="CHLOROPLAST PROTEIN FOR GROWTH AND FERTILITY 2"/>
    <property type="match status" value="1"/>
</dbReference>
<dbReference type="AlphaFoldDB" id="A0A6J4TBG1"/>